<feature type="compositionally biased region" description="Basic residues" evidence="1">
    <location>
        <begin position="549"/>
        <end position="565"/>
    </location>
</feature>
<name>A0A068WST1_ECHGR</name>
<feature type="compositionally biased region" description="Acidic residues" evidence="1">
    <location>
        <begin position="83"/>
        <end position="93"/>
    </location>
</feature>
<evidence type="ECO:0000313" key="4">
    <source>
        <dbReference type="Proteomes" id="UP000492820"/>
    </source>
</evidence>
<feature type="region of interest" description="Disordered" evidence="1">
    <location>
        <begin position="365"/>
        <end position="453"/>
    </location>
</feature>
<dbReference type="AlphaFoldDB" id="A0A068WST1"/>
<dbReference type="Pfam" id="PF02037">
    <property type="entry name" value="SAP"/>
    <property type="match status" value="1"/>
</dbReference>
<feature type="domain" description="SAP" evidence="2">
    <location>
        <begin position="13"/>
        <end position="47"/>
    </location>
</feature>
<evidence type="ECO:0000259" key="2">
    <source>
        <dbReference type="PROSITE" id="PS50800"/>
    </source>
</evidence>
<reference evidence="5" key="3">
    <citation type="submission" date="2020-10" db="UniProtKB">
        <authorList>
            <consortium name="WormBaseParasite"/>
        </authorList>
    </citation>
    <scope>IDENTIFICATION</scope>
</reference>
<dbReference type="InterPro" id="IPR034257">
    <property type="entry name" value="Acinus_RRM"/>
</dbReference>
<feature type="compositionally biased region" description="Pro residues" evidence="1">
    <location>
        <begin position="235"/>
        <end position="247"/>
    </location>
</feature>
<dbReference type="GO" id="GO:0008380">
    <property type="term" value="P:RNA splicing"/>
    <property type="evidence" value="ECO:0007669"/>
    <property type="project" value="TreeGrafter"/>
</dbReference>
<dbReference type="InterPro" id="IPR052793">
    <property type="entry name" value="EJC-associated_protein"/>
</dbReference>
<dbReference type="Pfam" id="PF16294">
    <property type="entry name" value="RSB_motif"/>
    <property type="match status" value="1"/>
</dbReference>
<evidence type="ECO:0000313" key="3">
    <source>
        <dbReference type="EMBL" id="CDS20735.1"/>
    </source>
</evidence>
<sequence>MSGNVTLPDGRLVDSLKVVELKKELEVLGLDKNGLKKDLVRRLSAALSDSVTSQPSSEVELGENEVESEKESYKFDAKSDQPSESDTDQEPPLEPDTNPTEELVGNIGGVSESKASVDDAARSPEKVDQVEQAIKMPTQEKVEPPIQTEVAAPQSEITKSPIAQDHTRGNSPPIVEVSVQLHEEEEDYGDEEEEEKVENTRKEEGVEKPVIAVNATPKTSPPEGSDGENSAFRKPAPPPPPSNPSVPAPVRKETRAVGFTVEAPERVNSAVEAKCPPSSLVYIRCLVRPFTAAQLSTMLETHFGRASELWLDRIKSTAVARFSNEEVATRCREGLDGCRWPSINPRILQCEFASEALLAWLKEHGEAGDKPPPRHLLGGSSAASAASTNETNDSSVERKRPEKSMDDTETMGRAKRRRLHGIEGVTKATEKEVEGRGKRDTRGEESSKSLDDLFKKTEATPSVYWLPLTDEAAAAQLKARKQTYLAESTRRPVPKRNVEERRRENRSPFTEEFGNGPSSNSVSNPLLPPNASAREKRPRERTPSPGNKRVIRERRRSPSPRRPRYANRTPSPRFGGSSFAASTTTAATAADSRHPPPPSPQSNYRRRTPLRR</sequence>
<dbReference type="InterPro" id="IPR003034">
    <property type="entry name" value="SAP_dom"/>
</dbReference>
<protein>
    <submittedName>
        <fullName evidence="3 5">DNA binding SAP</fullName>
    </submittedName>
</protein>
<feature type="compositionally biased region" description="Low complexity" evidence="1">
    <location>
        <begin position="577"/>
        <end position="590"/>
    </location>
</feature>
<dbReference type="GO" id="GO:0003723">
    <property type="term" value="F:RNA binding"/>
    <property type="evidence" value="ECO:0007669"/>
    <property type="project" value="TreeGrafter"/>
</dbReference>
<feature type="compositionally biased region" description="Basic and acidic residues" evidence="1">
    <location>
        <begin position="496"/>
        <end position="506"/>
    </location>
</feature>
<dbReference type="PANTHER" id="PTHR46589">
    <property type="entry name" value="APOPTOTIC CHROMATIN CONDENSATION INDUCER IN THE NUCLEUS"/>
    <property type="match status" value="1"/>
</dbReference>
<dbReference type="SMART" id="SM00513">
    <property type="entry name" value="SAP"/>
    <property type="match status" value="1"/>
</dbReference>
<dbReference type="InterPro" id="IPR035979">
    <property type="entry name" value="RBD_domain_sf"/>
</dbReference>
<dbReference type="PROSITE" id="PS50800">
    <property type="entry name" value="SAP"/>
    <property type="match status" value="1"/>
</dbReference>
<dbReference type="GO" id="GO:0061574">
    <property type="term" value="C:ASAP complex"/>
    <property type="evidence" value="ECO:0007669"/>
    <property type="project" value="TreeGrafter"/>
</dbReference>
<feature type="compositionally biased region" description="Basic and acidic residues" evidence="1">
    <location>
        <begin position="533"/>
        <end position="542"/>
    </location>
</feature>
<feature type="region of interest" description="Disordered" evidence="1">
    <location>
        <begin position="47"/>
        <end position="250"/>
    </location>
</feature>
<accession>A0A068WST1</accession>
<proteinExistence type="predicted"/>
<dbReference type="InterPro" id="IPR032552">
    <property type="entry name" value="RSB_motif"/>
</dbReference>
<dbReference type="EMBL" id="LK028581">
    <property type="protein sequence ID" value="CDS20735.1"/>
    <property type="molecule type" value="Genomic_DNA"/>
</dbReference>
<feature type="compositionally biased region" description="Acidic residues" evidence="1">
    <location>
        <begin position="183"/>
        <end position="196"/>
    </location>
</feature>
<gene>
    <name evidence="3" type="ORF">EgrG_001144550</name>
</gene>
<feature type="region of interest" description="Disordered" evidence="1">
    <location>
        <begin position="483"/>
        <end position="612"/>
    </location>
</feature>
<dbReference type="CDD" id="cd12432">
    <property type="entry name" value="RRM_ACINU"/>
    <property type="match status" value="1"/>
</dbReference>
<dbReference type="OrthoDB" id="10256043at2759"/>
<dbReference type="PANTHER" id="PTHR46589:SF1">
    <property type="entry name" value="APOPTOTIC CHROMATIN CONDENSATION INDUCER IN THE NUCLEUS"/>
    <property type="match status" value="1"/>
</dbReference>
<dbReference type="Proteomes" id="UP000492820">
    <property type="component" value="Unassembled WGS sequence"/>
</dbReference>
<dbReference type="InterPro" id="IPR036361">
    <property type="entry name" value="SAP_dom_sf"/>
</dbReference>
<dbReference type="WBParaSite" id="EgrG_001144550">
    <property type="protein sequence ID" value="EgrG_001144550"/>
    <property type="gene ID" value="EgrG_001144550"/>
</dbReference>
<evidence type="ECO:0000313" key="5">
    <source>
        <dbReference type="WBParaSite" id="EgrG_001144550"/>
    </source>
</evidence>
<feature type="compositionally biased region" description="Basic and acidic residues" evidence="1">
    <location>
        <begin position="428"/>
        <end position="453"/>
    </location>
</feature>
<dbReference type="SUPFAM" id="SSF54928">
    <property type="entry name" value="RNA-binding domain, RBD"/>
    <property type="match status" value="1"/>
</dbReference>
<dbReference type="GO" id="GO:0071011">
    <property type="term" value="C:precatalytic spliceosome"/>
    <property type="evidence" value="ECO:0007669"/>
    <property type="project" value="TreeGrafter"/>
</dbReference>
<reference evidence="3" key="2">
    <citation type="submission" date="2014-06" db="EMBL/GenBank/DDBJ databases">
        <authorList>
            <person name="Aslett M."/>
        </authorList>
    </citation>
    <scope>NUCLEOTIDE SEQUENCE</scope>
</reference>
<feature type="compositionally biased region" description="Basic and acidic residues" evidence="1">
    <location>
        <begin position="395"/>
        <end position="412"/>
    </location>
</feature>
<dbReference type="Gene3D" id="1.10.720.30">
    <property type="entry name" value="SAP domain"/>
    <property type="match status" value="1"/>
</dbReference>
<organism evidence="3">
    <name type="scientific">Echinococcus granulosus</name>
    <name type="common">Hydatid tapeworm</name>
    <dbReference type="NCBI Taxonomy" id="6210"/>
    <lineage>
        <taxon>Eukaryota</taxon>
        <taxon>Metazoa</taxon>
        <taxon>Spiralia</taxon>
        <taxon>Lophotrochozoa</taxon>
        <taxon>Platyhelminthes</taxon>
        <taxon>Cestoda</taxon>
        <taxon>Eucestoda</taxon>
        <taxon>Cyclophyllidea</taxon>
        <taxon>Taeniidae</taxon>
        <taxon>Echinococcus</taxon>
        <taxon>Echinococcus granulosus group</taxon>
    </lineage>
</organism>
<feature type="compositionally biased region" description="Low complexity" evidence="1">
    <location>
        <begin position="514"/>
        <end position="525"/>
    </location>
</feature>
<feature type="compositionally biased region" description="Basic and acidic residues" evidence="1">
    <location>
        <begin position="115"/>
        <end position="129"/>
    </location>
</feature>
<feature type="compositionally biased region" description="Basic and acidic residues" evidence="1">
    <location>
        <begin position="67"/>
        <end position="81"/>
    </location>
</feature>
<feature type="compositionally biased region" description="Basic and acidic residues" evidence="1">
    <location>
        <begin position="197"/>
        <end position="207"/>
    </location>
</feature>
<evidence type="ECO:0000256" key="1">
    <source>
        <dbReference type="SAM" id="MobiDB-lite"/>
    </source>
</evidence>
<dbReference type="SUPFAM" id="SSF68906">
    <property type="entry name" value="SAP domain"/>
    <property type="match status" value="1"/>
</dbReference>
<reference evidence="3 4" key="1">
    <citation type="journal article" date="2013" name="Nature">
        <title>The genomes of four tapeworm species reveal adaptations to parasitism.</title>
        <authorList>
            <person name="Tsai I.J."/>
            <person name="Zarowiecki M."/>
            <person name="Holroyd N."/>
            <person name="Garciarrubio A."/>
            <person name="Sanchez-Flores A."/>
            <person name="Brooks K.L."/>
            <person name="Tracey A."/>
            <person name="Bobes R.J."/>
            <person name="Fragoso G."/>
            <person name="Sciutto E."/>
            <person name="Aslett M."/>
            <person name="Beasley H."/>
            <person name="Bennett H.M."/>
            <person name="Cai J."/>
            <person name="Camicia F."/>
            <person name="Clark R."/>
            <person name="Cucher M."/>
            <person name="De Silva N."/>
            <person name="Day T.A."/>
            <person name="Deplazes P."/>
            <person name="Estrada K."/>
            <person name="Fernandez C."/>
            <person name="Holland P.W."/>
            <person name="Hou J."/>
            <person name="Hu S."/>
            <person name="Huckvale T."/>
            <person name="Hung S.S."/>
            <person name="Kamenetzky L."/>
            <person name="Keane J.A."/>
            <person name="Kiss F."/>
            <person name="Koziol U."/>
            <person name="Lambert O."/>
            <person name="Liu K."/>
            <person name="Luo X."/>
            <person name="Luo Y."/>
            <person name="Macchiaroli N."/>
            <person name="Nichol S."/>
            <person name="Paps J."/>
            <person name="Parkinson J."/>
            <person name="Pouchkina-Stantcheva N."/>
            <person name="Riddiford N."/>
            <person name="Rosenzvit M."/>
            <person name="Salinas G."/>
            <person name="Wasmuth J.D."/>
            <person name="Zamanian M."/>
            <person name="Zheng Y."/>
            <person name="Cai X."/>
            <person name="Soberon X."/>
            <person name="Olson P.D."/>
            <person name="Laclette J.P."/>
            <person name="Brehm K."/>
            <person name="Berriman M."/>
            <person name="Garciarrubio A."/>
            <person name="Bobes R.J."/>
            <person name="Fragoso G."/>
            <person name="Sanchez-Flores A."/>
            <person name="Estrada K."/>
            <person name="Cevallos M.A."/>
            <person name="Morett E."/>
            <person name="Gonzalez V."/>
            <person name="Portillo T."/>
            <person name="Ochoa-Leyva A."/>
            <person name="Jose M.V."/>
            <person name="Sciutto E."/>
            <person name="Landa A."/>
            <person name="Jimenez L."/>
            <person name="Valdes V."/>
            <person name="Carrero J.C."/>
            <person name="Larralde C."/>
            <person name="Morales-Montor J."/>
            <person name="Limon-Lason J."/>
            <person name="Soberon X."/>
            <person name="Laclette J.P."/>
        </authorList>
    </citation>
    <scope>NUCLEOTIDE SEQUENCE [LARGE SCALE GENOMIC DNA]</scope>
</reference>